<organism evidence="12 13">
    <name type="scientific">Brassica carinata</name>
    <name type="common">Ethiopian mustard</name>
    <name type="synonym">Abyssinian cabbage</name>
    <dbReference type="NCBI Taxonomy" id="52824"/>
    <lineage>
        <taxon>Eukaryota</taxon>
        <taxon>Viridiplantae</taxon>
        <taxon>Streptophyta</taxon>
        <taxon>Embryophyta</taxon>
        <taxon>Tracheophyta</taxon>
        <taxon>Spermatophyta</taxon>
        <taxon>Magnoliopsida</taxon>
        <taxon>eudicotyledons</taxon>
        <taxon>Gunneridae</taxon>
        <taxon>Pentapetalae</taxon>
        <taxon>rosids</taxon>
        <taxon>malvids</taxon>
        <taxon>Brassicales</taxon>
        <taxon>Brassicaceae</taxon>
        <taxon>Brassiceae</taxon>
        <taxon>Brassica</taxon>
    </lineage>
</organism>
<dbReference type="GO" id="GO:0000976">
    <property type="term" value="F:transcription cis-regulatory region binding"/>
    <property type="evidence" value="ECO:0007669"/>
    <property type="project" value="TreeGrafter"/>
</dbReference>
<dbReference type="PANTHER" id="PTHR31948:SF79">
    <property type="entry name" value="ZINC-FINGER HOMEODOMAIN PROTEIN 7"/>
    <property type="match status" value="1"/>
</dbReference>
<comment type="subcellular location">
    <subcellularLocation>
        <location evidence="1">Nucleus</location>
    </subcellularLocation>
</comment>
<evidence type="ECO:0000256" key="7">
    <source>
        <dbReference type="ARBA" id="ARBA00023155"/>
    </source>
</evidence>
<evidence type="ECO:0000256" key="9">
    <source>
        <dbReference type="ARBA" id="ARBA00023242"/>
    </source>
</evidence>
<gene>
    <name evidence="12" type="ORF">Bca52824_023249</name>
</gene>
<keyword evidence="5" id="KW-0805">Transcription regulation</keyword>
<protein>
    <recommendedName>
        <fullName evidence="11">ZF-HD dimerization-type domain-containing protein</fullName>
    </recommendedName>
</protein>
<keyword evidence="7" id="KW-0371">Homeobox</keyword>
<feature type="region of interest" description="Disordered" evidence="10">
    <location>
        <begin position="18"/>
        <end position="61"/>
    </location>
</feature>
<comment type="caution">
    <text evidence="12">The sequence shown here is derived from an EMBL/GenBank/DDBJ whole genome shotgun (WGS) entry which is preliminary data.</text>
</comment>
<dbReference type="EMBL" id="JAAMPC010000005">
    <property type="protein sequence ID" value="KAG2311692.1"/>
    <property type="molecule type" value="Genomic_DNA"/>
</dbReference>
<dbReference type="PROSITE" id="PS51523">
    <property type="entry name" value="ZF_HD_DIMER"/>
    <property type="match status" value="1"/>
</dbReference>
<evidence type="ECO:0000313" key="12">
    <source>
        <dbReference type="EMBL" id="KAG2311692.1"/>
    </source>
</evidence>
<dbReference type="NCBIfam" id="TIGR01566">
    <property type="entry name" value="ZF_HD_prot_N"/>
    <property type="match status" value="1"/>
</dbReference>
<name>A0A8X8AU63_BRACI</name>
<dbReference type="AlphaFoldDB" id="A0A8X8AU63"/>
<dbReference type="InterPro" id="IPR006455">
    <property type="entry name" value="Homeodomain_ZF_HD"/>
</dbReference>
<feature type="compositionally biased region" description="Basic and acidic residues" evidence="10">
    <location>
        <begin position="21"/>
        <end position="35"/>
    </location>
</feature>
<dbReference type="GO" id="GO:0005634">
    <property type="term" value="C:nucleus"/>
    <property type="evidence" value="ECO:0007669"/>
    <property type="project" value="UniProtKB-SubCell"/>
</dbReference>
<keyword evidence="4" id="KW-0862">Zinc</keyword>
<dbReference type="GO" id="GO:0003700">
    <property type="term" value="F:DNA-binding transcription factor activity"/>
    <property type="evidence" value="ECO:0007669"/>
    <property type="project" value="TreeGrafter"/>
</dbReference>
<keyword evidence="2" id="KW-0479">Metal-binding</keyword>
<dbReference type="SUPFAM" id="SSF46689">
    <property type="entry name" value="Homeodomain-like"/>
    <property type="match status" value="1"/>
</dbReference>
<dbReference type="NCBIfam" id="TIGR01565">
    <property type="entry name" value="homeo_ZF_HD"/>
    <property type="match status" value="1"/>
</dbReference>
<keyword evidence="3" id="KW-0863">Zinc-finger</keyword>
<evidence type="ECO:0000256" key="4">
    <source>
        <dbReference type="ARBA" id="ARBA00022833"/>
    </source>
</evidence>
<dbReference type="GO" id="GO:0008270">
    <property type="term" value="F:zinc ion binding"/>
    <property type="evidence" value="ECO:0007669"/>
    <property type="project" value="UniProtKB-KW"/>
</dbReference>
<evidence type="ECO:0000256" key="8">
    <source>
        <dbReference type="ARBA" id="ARBA00023163"/>
    </source>
</evidence>
<dbReference type="InterPro" id="IPR009057">
    <property type="entry name" value="Homeodomain-like_sf"/>
</dbReference>
<dbReference type="OrthoDB" id="1910053at2759"/>
<evidence type="ECO:0000259" key="11">
    <source>
        <dbReference type="PROSITE" id="PS51523"/>
    </source>
</evidence>
<evidence type="ECO:0000256" key="2">
    <source>
        <dbReference type="ARBA" id="ARBA00022723"/>
    </source>
</evidence>
<keyword evidence="6" id="KW-0238">DNA-binding</keyword>
<feature type="compositionally biased region" description="Basic and acidic residues" evidence="10">
    <location>
        <begin position="46"/>
        <end position="61"/>
    </location>
</feature>
<evidence type="ECO:0000256" key="3">
    <source>
        <dbReference type="ARBA" id="ARBA00022771"/>
    </source>
</evidence>
<feature type="domain" description="ZF-HD dimerization-type" evidence="11">
    <location>
        <begin position="63"/>
        <end position="112"/>
    </location>
</feature>
<keyword evidence="9" id="KW-0539">Nucleus</keyword>
<evidence type="ECO:0000256" key="5">
    <source>
        <dbReference type="ARBA" id="ARBA00023015"/>
    </source>
</evidence>
<proteinExistence type="predicted"/>
<keyword evidence="13" id="KW-1185">Reference proteome</keyword>
<evidence type="ECO:0000313" key="13">
    <source>
        <dbReference type="Proteomes" id="UP000886595"/>
    </source>
</evidence>
<keyword evidence="8" id="KW-0804">Transcription</keyword>
<dbReference type="PANTHER" id="PTHR31948">
    <property type="entry name" value="ZINC-FINGER HOMEODOMAIN PROTEIN 2"/>
    <property type="match status" value="1"/>
</dbReference>
<evidence type="ECO:0000256" key="6">
    <source>
        <dbReference type="ARBA" id="ARBA00023125"/>
    </source>
</evidence>
<dbReference type="Proteomes" id="UP000886595">
    <property type="component" value="Unassembled WGS sequence"/>
</dbReference>
<dbReference type="Pfam" id="PF04770">
    <property type="entry name" value="ZF-HD_dimer"/>
    <property type="match status" value="1"/>
</dbReference>
<dbReference type="InterPro" id="IPR006456">
    <property type="entry name" value="ZF_HD_homeobox_Cys/His_dimer"/>
</dbReference>
<evidence type="ECO:0000256" key="1">
    <source>
        <dbReference type="ARBA" id="ARBA00004123"/>
    </source>
</evidence>
<evidence type="ECO:0000256" key="10">
    <source>
        <dbReference type="SAM" id="MobiDB-lite"/>
    </source>
</evidence>
<dbReference type="GO" id="GO:0050793">
    <property type="term" value="P:regulation of developmental process"/>
    <property type="evidence" value="ECO:0007669"/>
    <property type="project" value="TreeGrafter"/>
</dbReference>
<sequence>MEHGGKCNAITSTTVISAKTLETKPHTNQDPKAKPGLDLSLPPFLPKKENQKPKARGDQAGKYKECQKNHAALTGRHVVDGCCEFMPGGEEGTLGALKCAACSCHRKEVYGHRNSTHELISSAFYSSYRAIKPRGMFPMGEIGWRTSSSNEEMKKILSQNINGNGLIMMRTKKKRIRTKINEEQKGKMKEFAERLRWRILKKDEEEIDKFCRLVNLRRQVFKVWMHNNKKAMKRNANTCDQQK</sequence>
<dbReference type="Gene3D" id="1.10.10.60">
    <property type="entry name" value="Homeodomain-like"/>
    <property type="match status" value="1"/>
</dbReference>
<reference evidence="12 13" key="1">
    <citation type="submission" date="2020-02" db="EMBL/GenBank/DDBJ databases">
        <authorList>
            <person name="Ma Q."/>
            <person name="Huang Y."/>
            <person name="Song X."/>
            <person name="Pei D."/>
        </authorList>
    </citation>
    <scope>NUCLEOTIDE SEQUENCE [LARGE SCALE GENOMIC DNA]</scope>
    <source>
        <strain evidence="12">Sxm20200214</strain>
        <tissue evidence="12">Leaf</tissue>
    </source>
</reference>
<accession>A0A8X8AU63</accession>